<protein>
    <submittedName>
        <fullName evidence="2">Colanic acid/amylovoran biosynthesis protein</fullName>
    </submittedName>
</protein>
<dbReference type="Pfam" id="PF04230">
    <property type="entry name" value="PS_pyruv_trans"/>
    <property type="match status" value="1"/>
</dbReference>
<reference evidence="2 3" key="1">
    <citation type="submission" date="2019-06" db="EMBL/GenBank/DDBJ databases">
        <title>Sequencing the genomes of 1000 actinobacteria strains.</title>
        <authorList>
            <person name="Klenk H.-P."/>
        </authorList>
    </citation>
    <scope>NUCLEOTIDE SEQUENCE [LARGE SCALE GENOMIC DNA]</scope>
    <source>
        <strain evidence="2 3">DSM 44826</strain>
    </source>
</reference>
<feature type="domain" description="Polysaccharide pyruvyl transferase" evidence="1">
    <location>
        <begin position="13"/>
        <end position="347"/>
    </location>
</feature>
<dbReference type="Proteomes" id="UP000317940">
    <property type="component" value="Unassembled WGS sequence"/>
</dbReference>
<dbReference type="OrthoDB" id="7054481at2"/>
<dbReference type="RefSeq" id="WP_145909856.1">
    <property type="nucleotide sequence ID" value="NZ_BAAAMZ010000002.1"/>
</dbReference>
<dbReference type="PANTHER" id="PTHR36836:SF1">
    <property type="entry name" value="COLANIC ACID BIOSYNTHESIS PROTEIN WCAK"/>
    <property type="match status" value="1"/>
</dbReference>
<evidence type="ECO:0000313" key="2">
    <source>
        <dbReference type="EMBL" id="TWF82554.1"/>
    </source>
</evidence>
<gene>
    <name evidence="2" type="ORF">FHX73_1436</name>
</gene>
<evidence type="ECO:0000259" key="1">
    <source>
        <dbReference type="Pfam" id="PF04230"/>
    </source>
</evidence>
<dbReference type="InterPro" id="IPR007345">
    <property type="entry name" value="Polysacch_pyruvyl_Trfase"/>
</dbReference>
<dbReference type="AlphaFoldDB" id="A0A561T619"/>
<sequence>MKVLVVNAYVRENAGDAALLAVCLRQVRAAFPAARITVAGMEDRAVHPAFDGAANIGSIRRYVADAGVGTARRVLRKAVGFLAAPLLLAPRPLARLLRPLLPAEVRREADAVAGADLVVSMGGGYFNARPGLDGYQNVFYVVLPLLLAQRRGVPVVLAPQSFGPFPAPAQRRLAAHVVRRSALALAREDVSVEILARCGVRGAPVRRAVDSGFAFAPPPRLDWRARLGVGPEVPLVGVTARQWLTADQQNAYERALAATIDAVRATGAQVVLIPQVTTDYLGDDDRIVERRIAAHCATPPLRVDEQVDFRELKGLYAECAYVLGTRFHSVIFALTSGVPCIAIEYEHKTRGIMRDLGLESWVLPIADASAESLGALVDRLRTERAQYLRVLAERLPDYVARAEELPQLLRAATGRQRAGVAG</sequence>
<keyword evidence="3" id="KW-1185">Reference proteome</keyword>
<organism evidence="2 3">
    <name type="scientific">Kitasatospora viridis</name>
    <dbReference type="NCBI Taxonomy" id="281105"/>
    <lineage>
        <taxon>Bacteria</taxon>
        <taxon>Bacillati</taxon>
        <taxon>Actinomycetota</taxon>
        <taxon>Actinomycetes</taxon>
        <taxon>Kitasatosporales</taxon>
        <taxon>Streptomycetaceae</taxon>
        <taxon>Kitasatospora</taxon>
    </lineage>
</organism>
<dbReference type="EMBL" id="VIWT01000004">
    <property type="protein sequence ID" value="TWF82554.1"/>
    <property type="molecule type" value="Genomic_DNA"/>
</dbReference>
<name>A0A561T619_9ACTN</name>
<evidence type="ECO:0000313" key="3">
    <source>
        <dbReference type="Proteomes" id="UP000317940"/>
    </source>
</evidence>
<comment type="caution">
    <text evidence="2">The sequence shown here is derived from an EMBL/GenBank/DDBJ whole genome shotgun (WGS) entry which is preliminary data.</text>
</comment>
<dbReference type="SUPFAM" id="SSF53756">
    <property type="entry name" value="UDP-Glycosyltransferase/glycogen phosphorylase"/>
    <property type="match status" value="1"/>
</dbReference>
<dbReference type="PANTHER" id="PTHR36836">
    <property type="entry name" value="COLANIC ACID BIOSYNTHESIS PROTEIN WCAK"/>
    <property type="match status" value="1"/>
</dbReference>
<proteinExistence type="predicted"/>
<accession>A0A561T619</accession>